<dbReference type="GO" id="GO:0016020">
    <property type="term" value="C:membrane"/>
    <property type="evidence" value="ECO:0007669"/>
    <property type="project" value="TreeGrafter"/>
</dbReference>
<dbReference type="AlphaFoldDB" id="A0A7S0BUA6"/>
<dbReference type="PANTHER" id="PTHR30546">
    <property type="entry name" value="FLAVODOXIN-RELATED PROTEIN WRBA-RELATED"/>
    <property type="match status" value="1"/>
</dbReference>
<dbReference type="InterPro" id="IPR029039">
    <property type="entry name" value="Flavoprotein-like_sf"/>
</dbReference>
<organism evidence="4">
    <name type="scientific">Rhodosorus marinus</name>
    <dbReference type="NCBI Taxonomy" id="101924"/>
    <lineage>
        <taxon>Eukaryota</taxon>
        <taxon>Rhodophyta</taxon>
        <taxon>Stylonematophyceae</taxon>
        <taxon>Stylonematales</taxon>
        <taxon>Stylonemataceae</taxon>
        <taxon>Rhodosorus</taxon>
    </lineage>
</organism>
<protein>
    <recommendedName>
        <fullName evidence="3">Flavodoxin-like domain-containing protein</fullName>
    </recommendedName>
</protein>
<dbReference type="FunFam" id="3.40.50.360:FF:000001">
    <property type="entry name" value="NAD(P)H dehydrogenase (Quinone) FQR1-like"/>
    <property type="match status" value="1"/>
</dbReference>
<dbReference type="Pfam" id="PF03358">
    <property type="entry name" value="FMN_red"/>
    <property type="match status" value="1"/>
</dbReference>
<evidence type="ECO:0000313" key="4">
    <source>
        <dbReference type="EMBL" id="CAD8403335.1"/>
    </source>
</evidence>
<dbReference type="SUPFAM" id="SSF52218">
    <property type="entry name" value="Flavoproteins"/>
    <property type="match status" value="1"/>
</dbReference>
<dbReference type="GO" id="GO:0003955">
    <property type="term" value="F:NAD(P)H dehydrogenase (quinone) activity"/>
    <property type="evidence" value="ECO:0007669"/>
    <property type="project" value="InterPro"/>
</dbReference>
<evidence type="ECO:0000256" key="1">
    <source>
        <dbReference type="ARBA" id="ARBA00006961"/>
    </source>
</evidence>
<accession>A0A7S0BUA6</accession>
<feature type="region of interest" description="Disordered" evidence="2">
    <location>
        <begin position="1"/>
        <end position="26"/>
    </location>
</feature>
<feature type="domain" description="Flavodoxin-like" evidence="3">
    <location>
        <begin position="69"/>
        <end position="236"/>
    </location>
</feature>
<dbReference type="InterPro" id="IPR010089">
    <property type="entry name" value="Flavoprotein_WrbA-like"/>
</dbReference>
<dbReference type="EMBL" id="HBEK01024358">
    <property type="protein sequence ID" value="CAD8403335.1"/>
    <property type="molecule type" value="Transcribed_RNA"/>
</dbReference>
<evidence type="ECO:0000256" key="2">
    <source>
        <dbReference type="SAM" id="MobiDB-lite"/>
    </source>
</evidence>
<evidence type="ECO:0000259" key="3">
    <source>
        <dbReference type="PROSITE" id="PS50902"/>
    </source>
</evidence>
<comment type="similarity">
    <text evidence="1">Belongs to the WrbA family.</text>
</comment>
<dbReference type="PANTHER" id="PTHR30546:SF23">
    <property type="entry name" value="FLAVOPROTEIN-LIKE PROTEIN YCP4-RELATED"/>
    <property type="match status" value="1"/>
</dbReference>
<dbReference type="NCBIfam" id="TIGR01755">
    <property type="entry name" value="flav_wrbA"/>
    <property type="match status" value="1"/>
</dbReference>
<dbReference type="InterPro" id="IPR008254">
    <property type="entry name" value="Flavodoxin/NO_synth"/>
</dbReference>
<name>A0A7S0BUA6_9RHOD</name>
<dbReference type="InterPro" id="IPR005025">
    <property type="entry name" value="FMN_Rdtase-like_dom"/>
</dbReference>
<reference evidence="4" key="1">
    <citation type="submission" date="2021-01" db="EMBL/GenBank/DDBJ databases">
        <authorList>
            <person name="Corre E."/>
            <person name="Pelletier E."/>
            <person name="Niang G."/>
            <person name="Scheremetjew M."/>
            <person name="Finn R."/>
            <person name="Kale V."/>
            <person name="Holt S."/>
            <person name="Cochrane G."/>
            <person name="Meng A."/>
            <person name="Brown T."/>
            <person name="Cohen L."/>
        </authorList>
    </citation>
    <scope>NUCLEOTIDE SEQUENCE</scope>
    <source>
        <strain evidence="4">UTEX LB 2760</strain>
    </source>
</reference>
<dbReference type="Gene3D" id="3.40.50.360">
    <property type="match status" value="1"/>
</dbReference>
<sequence>MSEVEEVISEESGSEEDSDWEEWADDEDEVVVEEEVDLEDALSLAGAVKLASVQDQGNFWERPRGVKKIIIIYYSLFGNLGIMADEIKRGIQSQECCEAFIYQVEEIYPREFLEKINATSSYTYSHPVLTRTEVRHFPEADGFVFGVSSRMGSVPAPMKSFFESTGGLWLKGALIGKAAGIFTSTPSQSAGSETTALSLITLFAHHGMMFVPLPAVGHSRDRNQIESMSPFGSNCITGIDGIKTPSIIERKIAMRQGRYFAQTVNRIV</sequence>
<proteinExistence type="inferred from homology"/>
<dbReference type="GO" id="GO:0010181">
    <property type="term" value="F:FMN binding"/>
    <property type="evidence" value="ECO:0007669"/>
    <property type="project" value="InterPro"/>
</dbReference>
<dbReference type="PROSITE" id="PS50902">
    <property type="entry name" value="FLAVODOXIN_LIKE"/>
    <property type="match status" value="1"/>
</dbReference>
<dbReference type="NCBIfam" id="NF002999">
    <property type="entry name" value="PRK03767.1"/>
    <property type="match status" value="1"/>
</dbReference>
<gene>
    <name evidence="4" type="ORF">RMAR0315_LOCUS13344</name>
</gene>